<keyword evidence="3" id="KW-0175">Coiled coil</keyword>
<dbReference type="PANTHER" id="PTHR37813:SF1">
    <property type="entry name" value="FELS-2 PROPHAGE PROTEIN"/>
    <property type="match status" value="1"/>
</dbReference>
<keyword evidence="4" id="KW-1133">Transmembrane helix</keyword>
<evidence type="ECO:0000256" key="4">
    <source>
        <dbReference type="SAM" id="Phobius"/>
    </source>
</evidence>
<proteinExistence type="predicted"/>
<dbReference type="PANTHER" id="PTHR37813">
    <property type="entry name" value="FELS-2 PROPHAGE PROTEIN"/>
    <property type="match status" value="1"/>
</dbReference>
<keyword evidence="2" id="KW-1188">Viral release from host cell</keyword>
<dbReference type="EMBL" id="BK014999">
    <property type="protein sequence ID" value="DAD86412.1"/>
    <property type="molecule type" value="Genomic_DNA"/>
</dbReference>
<dbReference type="InterPro" id="IPR010090">
    <property type="entry name" value="Phage_tape_meas"/>
</dbReference>
<keyword evidence="4" id="KW-0812">Transmembrane</keyword>
<sequence>MAGVDLGSIVAHLRLEMSDFNSNLNRAVEQVQQTQNSFSGLKATGESLSTVGAALTAGVTAPVVALGASVVQTQMKFQDSMAKVKALSGATGKDFQMLEDTAKKFGESTVFSASECADALGYMALAGWDAQQSADGLPGVLNLAAASSMDLAQASDLVTDYLTAFGLEADQAGRMADVLSYAQANSNTTTEMLGEAFQNCAVNAHNAGMSLEETTAILGRFADAGLKGSEGGTALNAIIRDMTQKMKNGAIQIGNTSVKVQDANGNFRSMTDIIRDVDKATEGMGDAQRTAALMTTFTADSIKGMGILCNTGADNIEDFTKSLENSDGTAEDMANTLSSTLSGALKQLSSAWEAFQLSLGDTTGVLTKIVNGLTLLVRWLKGLPDPIKQIIVTFALLVAAVGPILLVVGKAIQGFIKMKQAIGILKGAFTTIRTTFLIFKSILLDTIVPVITDTVIPALQSLWGVLLANPIVLVVAAIAALVAGFIWAWNNIDGFKEFWIDLWENIKTVASNAIQGLQNFFTQTVPQMISDIGNWFSNLPATIWYWLCYVVAYAVLWVGQMAQKAYEAGSKFVQNAITFIQQLPGKVWTWLTTTISKVGSWVVQMASKAQQAGSRFLHSVVTFIQQLPGRVWSFLLSTIAKVISFAVQFAQKGREAAQRFKDNIINGISSLPGKMVSIGSNIIHGIITGITNAAGNLFSTMQNIASRALNAAKGALGIHSPSTVFRDMVGKMIPAGVTVGIEANAGKTIKAIKDYASSLVTTIDTNKFLGKVNMSTAGININSENTVDSNLLYAIKGMAQAMQDSKQEFDYKEMGKEYKKALQDTNTPILMDKVVVGQKVAKSVQETNDYYNDQKERFRGERDYV</sequence>
<organism evidence="6">
    <name type="scientific">Siphoviridae sp. ctsBB38</name>
    <dbReference type="NCBI Taxonomy" id="2826482"/>
    <lineage>
        <taxon>Viruses</taxon>
        <taxon>Duplodnaviria</taxon>
        <taxon>Heunggongvirae</taxon>
        <taxon>Uroviricota</taxon>
        <taxon>Caudoviricetes</taxon>
    </lineage>
</organism>
<reference evidence="6" key="1">
    <citation type="journal article" date="2021" name="Proc. Natl. Acad. Sci. U.S.A.">
        <title>A Catalog of Tens of Thousands of Viruses from Human Metagenomes Reveals Hidden Associations with Chronic Diseases.</title>
        <authorList>
            <person name="Tisza M.J."/>
            <person name="Buck C.B."/>
        </authorList>
    </citation>
    <scope>NUCLEOTIDE SEQUENCE</scope>
    <source>
        <strain evidence="6">CtsBB38</strain>
    </source>
</reference>
<evidence type="ECO:0000256" key="3">
    <source>
        <dbReference type="SAM" id="Coils"/>
    </source>
</evidence>
<evidence type="ECO:0000256" key="1">
    <source>
        <dbReference type="ARBA" id="ARBA00022465"/>
    </source>
</evidence>
<feature type="transmembrane region" description="Helical" evidence="4">
    <location>
        <begin position="390"/>
        <end position="409"/>
    </location>
</feature>
<accession>A0A8S5MW33</accession>
<feature type="domain" description="Phage tail tape measure protein" evidence="5">
    <location>
        <begin position="99"/>
        <end position="295"/>
    </location>
</feature>
<name>A0A8S5MW33_9CAUD</name>
<keyword evidence="1" id="KW-1245">Viral tail assembly</keyword>
<feature type="transmembrane region" description="Helical" evidence="4">
    <location>
        <begin position="466"/>
        <end position="489"/>
    </location>
</feature>
<evidence type="ECO:0000256" key="2">
    <source>
        <dbReference type="ARBA" id="ARBA00022612"/>
    </source>
</evidence>
<feature type="transmembrane region" description="Helical" evidence="4">
    <location>
        <begin position="543"/>
        <end position="562"/>
    </location>
</feature>
<dbReference type="NCBIfam" id="TIGR01760">
    <property type="entry name" value="tape_meas_TP901"/>
    <property type="match status" value="1"/>
</dbReference>
<dbReference type="GO" id="GO:0098003">
    <property type="term" value="P:viral tail assembly"/>
    <property type="evidence" value="ECO:0007669"/>
    <property type="project" value="UniProtKB-KW"/>
</dbReference>
<evidence type="ECO:0000259" key="5">
    <source>
        <dbReference type="Pfam" id="PF10145"/>
    </source>
</evidence>
<evidence type="ECO:0000313" key="6">
    <source>
        <dbReference type="EMBL" id="DAD86412.1"/>
    </source>
</evidence>
<protein>
    <submittedName>
        <fullName evidence="6">Minor tail protein</fullName>
    </submittedName>
</protein>
<dbReference type="Pfam" id="PF10145">
    <property type="entry name" value="PhageMin_Tail"/>
    <property type="match status" value="1"/>
</dbReference>
<feature type="coiled-coil region" evidence="3">
    <location>
        <begin position="10"/>
        <end position="37"/>
    </location>
</feature>
<keyword evidence="4" id="KW-0472">Membrane</keyword>